<proteinExistence type="predicted"/>
<sequence>MLSKVRKIRSERYLRQAIRCQNNSKFKIINSKLQSVLALKPTIDCRPLIKKISACSVPRIN</sequence>
<evidence type="ECO:0000313" key="2">
    <source>
        <dbReference type="Proteomes" id="UP000326678"/>
    </source>
</evidence>
<gene>
    <name evidence="1" type="ORF">GXM_09661</name>
</gene>
<reference evidence="1 2" key="1">
    <citation type="submission" date="2019-10" db="EMBL/GenBank/DDBJ databases">
        <title>Genomic and transcriptomic insights into the perfect genentic adaptation of a filamentous nitrogen-fixing cyanobacterium to rice fields.</title>
        <authorList>
            <person name="Chen Z."/>
        </authorList>
    </citation>
    <scope>NUCLEOTIDE SEQUENCE [LARGE SCALE GENOMIC DNA]</scope>
    <source>
        <strain evidence="1">CCNUC1</strain>
    </source>
</reference>
<name>A0A5P8WH42_9NOSO</name>
<keyword evidence="2" id="KW-1185">Reference proteome</keyword>
<dbReference type="EMBL" id="CP045227">
    <property type="protein sequence ID" value="QFS52167.1"/>
    <property type="molecule type" value="Genomic_DNA"/>
</dbReference>
<organism evidence="1 2">
    <name type="scientific">Nostoc sphaeroides CCNUC1</name>
    <dbReference type="NCBI Taxonomy" id="2653204"/>
    <lineage>
        <taxon>Bacteria</taxon>
        <taxon>Bacillati</taxon>
        <taxon>Cyanobacteriota</taxon>
        <taxon>Cyanophyceae</taxon>
        <taxon>Nostocales</taxon>
        <taxon>Nostocaceae</taxon>
        <taxon>Nostoc</taxon>
    </lineage>
</organism>
<accession>A0A5P8WH42</accession>
<evidence type="ECO:0000313" key="1">
    <source>
        <dbReference type="EMBL" id="QFS52167.1"/>
    </source>
</evidence>
<protein>
    <submittedName>
        <fullName evidence="1">Uncharacterized protein</fullName>
    </submittedName>
</protein>
<dbReference type="AlphaFoldDB" id="A0A5P8WH42"/>
<dbReference type="KEGG" id="nsh:GXM_09661"/>
<dbReference type="Proteomes" id="UP000326678">
    <property type="component" value="Chromosome Gxm2"/>
</dbReference>